<dbReference type="NCBIfam" id="TIGR01494">
    <property type="entry name" value="ATPase_P-type"/>
    <property type="match status" value="1"/>
</dbReference>
<dbReference type="GO" id="GO:0005524">
    <property type="term" value="F:ATP binding"/>
    <property type="evidence" value="ECO:0007669"/>
    <property type="project" value="InterPro"/>
</dbReference>
<evidence type="ECO:0000256" key="3">
    <source>
        <dbReference type="ARBA" id="ARBA00022553"/>
    </source>
</evidence>
<dbReference type="InterPro" id="IPR006415">
    <property type="entry name" value="P-type_ATPase_IIIB"/>
</dbReference>
<evidence type="ECO:0000259" key="10">
    <source>
        <dbReference type="Pfam" id="PF00689"/>
    </source>
</evidence>
<dbReference type="PANTHER" id="PTHR24093:SF128">
    <property type="entry name" value="MAGNESIUM-TRANSPORTING ATPASE, P-TYPE 1"/>
    <property type="match status" value="1"/>
</dbReference>
<feature type="transmembrane region" description="Helical" evidence="9">
    <location>
        <begin position="170"/>
        <end position="198"/>
    </location>
</feature>
<evidence type="ECO:0000256" key="5">
    <source>
        <dbReference type="ARBA" id="ARBA00022723"/>
    </source>
</evidence>
<dbReference type="AlphaFoldDB" id="A0A645CTZ3"/>
<dbReference type="GO" id="GO:0015444">
    <property type="term" value="F:P-type magnesium transporter activity"/>
    <property type="evidence" value="ECO:0007669"/>
    <property type="project" value="InterPro"/>
</dbReference>
<dbReference type="InterPro" id="IPR006068">
    <property type="entry name" value="ATPase_P-typ_cation-transptr_C"/>
</dbReference>
<dbReference type="InterPro" id="IPR023214">
    <property type="entry name" value="HAD_sf"/>
</dbReference>
<keyword evidence="3" id="KW-0597">Phosphoprotein</keyword>
<name>A0A645CTZ3_9ZZZZ</name>
<keyword evidence="7 9" id="KW-1133">Transmembrane helix</keyword>
<feature type="transmembrane region" description="Helical" evidence="9">
    <location>
        <begin position="109"/>
        <end position="126"/>
    </location>
</feature>
<evidence type="ECO:0000256" key="2">
    <source>
        <dbReference type="ARBA" id="ARBA00022475"/>
    </source>
</evidence>
<reference evidence="11" key="1">
    <citation type="submission" date="2019-08" db="EMBL/GenBank/DDBJ databases">
        <authorList>
            <person name="Kucharzyk K."/>
            <person name="Murdoch R.W."/>
            <person name="Higgins S."/>
            <person name="Loffler F."/>
        </authorList>
    </citation>
    <scope>NUCLEOTIDE SEQUENCE</scope>
</reference>
<gene>
    <name evidence="11" type="primary">mgtB_8</name>
    <name evidence="11" type="ORF">SDC9_127430</name>
</gene>
<feature type="transmembrane region" description="Helical" evidence="9">
    <location>
        <begin position="204"/>
        <end position="226"/>
    </location>
</feature>
<organism evidence="11">
    <name type="scientific">bioreactor metagenome</name>
    <dbReference type="NCBI Taxonomy" id="1076179"/>
    <lineage>
        <taxon>unclassified sequences</taxon>
        <taxon>metagenomes</taxon>
        <taxon>ecological metagenomes</taxon>
    </lineage>
</organism>
<proteinExistence type="predicted"/>
<dbReference type="EMBL" id="VSSQ01030016">
    <property type="protein sequence ID" value="MPM80383.1"/>
    <property type="molecule type" value="Genomic_DNA"/>
</dbReference>
<keyword evidence="6" id="KW-0460">Magnesium</keyword>
<dbReference type="InterPro" id="IPR001757">
    <property type="entry name" value="P_typ_ATPase"/>
</dbReference>
<comment type="subcellular location">
    <subcellularLocation>
        <location evidence="1">Cell membrane</location>
        <topology evidence="1">Multi-pass membrane protein</topology>
    </subcellularLocation>
</comment>
<evidence type="ECO:0000256" key="6">
    <source>
        <dbReference type="ARBA" id="ARBA00022842"/>
    </source>
</evidence>
<dbReference type="GO" id="GO:0046872">
    <property type="term" value="F:metal ion binding"/>
    <property type="evidence" value="ECO:0007669"/>
    <property type="project" value="UniProtKB-KW"/>
</dbReference>
<dbReference type="GO" id="GO:0016887">
    <property type="term" value="F:ATP hydrolysis activity"/>
    <property type="evidence" value="ECO:0007669"/>
    <property type="project" value="InterPro"/>
</dbReference>
<keyword evidence="8 9" id="KW-0472">Membrane</keyword>
<dbReference type="SUPFAM" id="SSF56784">
    <property type="entry name" value="HAD-like"/>
    <property type="match status" value="1"/>
</dbReference>
<dbReference type="Pfam" id="PF00689">
    <property type="entry name" value="Cation_ATPase_C"/>
    <property type="match status" value="1"/>
</dbReference>
<evidence type="ECO:0000256" key="4">
    <source>
        <dbReference type="ARBA" id="ARBA00022692"/>
    </source>
</evidence>
<accession>A0A645CTZ3</accession>
<keyword evidence="5" id="KW-0479">Metal-binding</keyword>
<evidence type="ECO:0000313" key="11">
    <source>
        <dbReference type="EMBL" id="MPM80383.1"/>
    </source>
</evidence>
<dbReference type="GO" id="GO:0005886">
    <property type="term" value="C:plasma membrane"/>
    <property type="evidence" value="ECO:0007669"/>
    <property type="project" value="UniProtKB-SubCell"/>
</dbReference>
<evidence type="ECO:0000256" key="9">
    <source>
        <dbReference type="SAM" id="Phobius"/>
    </source>
</evidence>
<feature type="domain" description="Cation-transporting P-type ATPase C-terminal" evidence="10">
    <location>
        <begin position="124"/>
        <end position="302"/>
    </location>
</feature>
<dbReference type="Gene3D" id="3.40.50.1000">
    <property type="entry name" value="HAD superfamily/HAD-like"/>
    <property type="match status" value="1"/>
</dbReference>
<dbReference type="SUPFAM" id="SSF81665">
    <property type="entry name" value="Calcium ATPase, transmembrane domain M"/>
    <property type="match status" value="1"/>
</dbReference>
<dbReference type="Gene3D" id="1.20.1110.10">
    <property type="entry name" value="Calcium-transporting ATPase, transmembrane domain"/>
    <property type="match status" value="1"/>
</dbReference>
<dbReference type="InterPro" id="IPR036412">
    <property type="entry name" value="HAD-like_sf"/>
</dbReference>
<protein>
    <submittedName>
        <fullName evidence="11">Magnesium-transporting ATPase, P-type 1</fullName>
    </submittedName>
</protein>
<keyword evidence="2" id="KW-1003">Cell membrane</keyword>
<sequence>MTDKQLAEAAEKTTIFAKLSPMQKARIIRVIKSNGHTVGFMGDGINDAPAMKEADVSVSVDTAVDIAKESADIILLEKDLMVLKEGVIEGRKIFGNILKYIKMTASSNFGNMFSILAASAFLPFLPMQPIQILLLNLIYDISCLAIPWDNMDPEYLMKPRKWDASSIGKFMIWIGPTSSVFDITTYILMFFIICPAVAGGAYGAAGVNSAVFVALFNTGWFVESLWSQTLVIHMIRTPKIPFLQSRASLPVLLSTALGITLGTCLPYTPIGTFLSMHPMPPVFFAWLVGMILLYMALATLLKTNYSRRYGHLL</sequence>
<keyword evidence="4 9" id="KW-0812">Transmembrane</keyword>
<evidence type="ECO:0000256" key="7">
    <source>
        <dbReference type="ARBA" id="ARBA00022989"/>
    </source>
</evidence>
<feature type="transmembrane region" description="Helical" evidence="9">
    <location>
        <begin position="282"/>
        <end position="301"/>
    </location>
</feature>
<evidence type="ECO:0000256" key="8">
    <source>
        <dbReference type="ARBA" id="ARBA00023136"/>
    </source>
</evidence>
<comment type="caution">
    <text evidence="11">The sequence shown here is derived from an EMBL/GenBank/DDBJ whole genome shotgun (WGS) entry which is preliminary data.</text>
</comment>
<dbReference type="InterPro" id="IPR023298">
    <property type="entry name" value="ATPase_P-typ_TM_dom_sf"/>
</dbReference>
<evidence type="ECO:0000256" key="1">
    <source>
        <dbReference type="ARBA" id="ARBA00004651"/>
    </source>
</evidence>
<dbReference type="PRINTS" id="PR01836">
    <property type="entry name" value="MGATPASE"/>
</dbReference>
<dbReference type="PANTHER" id="PTHR24093">
    <property type="entry name" value="CATION TRANSPORTING ATPASE"/>
    <property type="match status" value="1"/>
</dbReference>